<sequence length="46" mass="4660">MRRIRWGDVLLSAVAAVGWSLIVMAGVAASGLHLLGADAAGARSGR</sequence>
<evidence type="ECO:0000313" key="1">
    <source>
        <dbReference type="EMBL" id="MEJ8644898.1"/>
    </source>
</evidence>
<gene>
    <name evidence="1" type="ORF">WKI68_33880</name>
</gene>
<name>A0ABU8UAH7_9ACTN</name>
<organism evidence="1 2">
    <name type="scientific">Streptomyces caledonius</name>
    <dbReference type="NCBI Taxonomy" id="3134107"/>
    <lineage>
        <taxon>Bacteria</taxon>
        <taxon>Bacillati</taxon>
        <taxon>Actinomycetota</taxon>
        <taxon>Actinomycetes</taxon>
        <taxon>Kitasatosporales</taxon>
        <taxon>Streptomycetaceae</taxon>
        <taxon>Streptomyces</taxon>
    </lineage>
</organism>
<reference evidence="1 2" key="1">
    <citation type="submission" date="2024-03" db="EMBL/GenBank/DDBJ databases">
        <title>Novel Streptomyces species of biotechnological and ecological value are a feature of Machair soil.</title>
        <authorList>
            <person name="Prole J.R."/>
            <person name="Goodfellow M."/>
            <person name="Allenby N."/>
            <person name="Ward A.C."/>
        </authorList>
    </citation>
    <scope>NUCLEOTIDE SEQUENCE [LARGE SCALE GENOMIC DNA]</scope>
    <source>
        <strain evidence="1 2">MS1.HAVA.3</strain>
    </source>
</reference>
<accession>A0ABU8UAH7</accession>
<evidence type="ECO:0000313" key="2">
    <source>
        <dbReference type="Proteomes" id="UP001382904"/>
    </source>
</evidence>
<protein>
    <submittedName>
        <fullName evidence="1">Uncharacterized protein</fullName>
    </submittedName>
</protein>
<dbReference type="Proteomes" id="UP001382904">
    <property type="component" value="Unassembled WGS sequence"/>
</dbReference>
<proteinExistence type="predicted"/>
<dbReference type="EMBL" id="JBBKAM010000002">
    <property type="protein sequence ID" value="MEJ8644898.1"/>
    <property type="molecule type" value="Genomic_DNA"/>
</dbReference>
<keyword evidence="2" id="KW-1185">Reference proteome</keyword>
<comment type="caution">
    <text evidence="1">The sequence shown here is derived from an EMBL/GenBank/DDBJ whole genome shotgun (WGS) entry which is preliminary data.</text>
</comment>